<evidence type="ECO:0000313" key="7">
    <source>
        <dbReference type="Proteomes" id="UP000002035"/>
    </source>
</evidence>
<dbReference type="Gene3D" id="3.90.470.10">
    <property type="entry name" value="Ribosomal protein L22/L17"/>
    <property type="match status" value="1"/>
</dbReference>
<dbReference type="Pfam" id="PF00237">
    <property type="entry name" value="Ribosomal_L22"/>
    <property type="match status" value="1"/>
</dbReference>
<sequence length="346" mass="38566">MVAVCSVFASRQLARSGMSLSRLCRRSMSSTACLREDISLRDSLMAANGKGAAADKQPDPSAPKVTYRPPAVKRGSLASGSIFADGDDVTFSPSGPVPKRPSPSRTASPAEPAAGAEHPTDLARRDRALVERTLIPHPNRRARWERKMVIRAVKSRGQLTKEEIIHQTERELQSRSHFFKTSLKKLGPLARQVAGKNIDEAILQMKFSKKKAAKDVKLFLEQARNEAVVSRGMGLGVKDGSEGAAGVEIRLKDGKAYTVTDETAIYIDQAWVNRGPYGTDYDHRARGQINRLRPPHTALAVVLKEDKTRIREWKDRTERALKERKSKLWVQLPDRRVSAQSQYYSW</sequence>
<dbReference type="PANTHER" id="PTHR13501:SF10">
    <property type="entry name" value="LARGE RIBOSOMAL SUBUNIT PROTEIN UL22M"/>
    <property type="match status" value="1"/>
</dbReference>
<dbReference type="SUPFAM" id="SSF54843">
    <property type="entry name" value="Ribosomal protein L22"/>
    <property type="match status" value="1"/>
</dbReference>
<evidence type="ECO:0000256" key="2">
    <source>
        <dbReference type="ARBA" id="ARBA00022980"/>
    </source>
</evidence>
<keyword evidence="7" id="KW-1185">Reference proteome</keyword>
<dbReference type="PANTHER" id="PTHR13501">
    <property type="entry name" value="CHLOROPLAST 50S RIBOSOMAL PROTEIN L22-RELATED"/>
    <property type="match status" value="1"/>
</dbReference>
<keyword evidence="2 4" id="KW-0689">Ribosomal protein</keyword>
<dbReference type="OMA" id="QRQYYSW"/>
<name>C5G0B4_ARTOC</name>
<accession>C5G0B4</accession>
<evidence type="ECO:0000256" key="4">
    <source>
        <dbReference type="RuleBase" id="RU004005"/>
    </source>
</evidence>
<dbReference type="FunFam" id="3.90.470.10:FF:000017">
    <property type="entry name" value="54S ribosomal protein L22, mitochondrial"/>
    <property type="match status" value="1"/>
</dbReference>
<feature type="compositionally biased region" description="Basic and acidic residues" evidence="5">
    <location>
        <begin position="118"/>
        <end position="130"/>
    </location>
</feature>
<gene>
    <name evidence="6" type="ORF">MCYG_08386</name>
</gene>
<dbReference type="EMBL" id="DS995708">
    <property type="protein sequence ID" value="EEQ35567.1"/>
    <property type="molecule type" value="Genomic_DNA"/>
</dbReference>
<evidence type="ECO:0000256" key="3">
    <source>
        <dbReference type="ARBA" id="ARBA00023274"/>
    </source>
</evidence>
<dbReference type="Proteomes" id="UP000002035">
    <property type="component" value="Unassembled WGS sequence"/>
</dbReference>
<dbReference type="STRING" id="554155.C5G0B4"/>
<dbReference type="AlphaFoldDB" id="C5G0B4"/>
<dbReference type="GeneID" id="9227349"/>
<dbReference type="OrthoDB" id="416470at2759"/>
<dbReference type="VEuPathDB" id="FungiDB:MCYG_08386"/>
<organism evidence="6 7">
    <name type="scientific">Arthroderma otae (strain ATCC MYA-4605 / CBS 113480)</name>
    <name type="common">Microsporum canis</name>
    <dbReference type="NCBI Taxonomy" id="554155"/>
    <lineage>
        <taxon>Eukaryota</taxon>
        <taxon>Fungi</taxon>
        <taxon>Dikarya</taxon>
        <taxon>Ascomycota</taxon>
        <taxon>Pezizomycotina</taxon>
        <taxon>Eurotiomycetes</taxon>
        <taxon>Eurotiomycetidae</taxon>
        <taxon>Onygenales</taxon>
        <taxon>Arthrodermataceae</taxon>
        <taxon>Microsporum</taxon>
    </lineage>
</organism>
<dbReference type="InterPro" id="IPR036394">
    <property type="entry name" value="Ribosomal_uL22_sf"/>
</dbReference>
<dbReference type="RefSeq" id="XP_002843303.1">
    <property type="nucleotide sequence ID" value="XM_002843257.1"/>
</dbReference>
<dbReference type="GO" id="GO:0003735">
    <property type="term" value="F:structural constituent of ribosome"/>
    <property type="evidence" value="ECO:0007669"/>
    <property type="project" value="InterPro"/>
</dbReference>
<keyword evidence="3 4" id="KW-0687">Ribonucleoprotein</keyword>
<proteinExistence type="inferred from homology"/>
<dbReference type="GO" id="GO:0015934">
    <property type="term" value="C:large ribosomal subunit"/>
    <property type="evidence" value="ECO:0007669"/>
    <property type="project" value="InterPro"/>
</dbReference>
<reference evidence="7" key="1">
    <citation type="journal article" date="2012" name="MBio">
        <title>Comparative genome analysis of Trichophyton rubrum and related dermatophytes reveals candidate genes involved in infection.</title>
        <authorList>
            <person name="Martinez D.A."/>
            <person name="Oliver B.G."/>
            <person name="Graeser Y."/>
            <person name="Goldberg J.M."/>
            <person name="Li W."/>
            <person name="Martinez-Rossi N.M."/>
            <person name="Monod M."/>
            <person name="Shelest E."/>
            <person name="Barton R.C."/>
            <person name="Birch E."/>
            <person name="Brakhage A.A."/>
            <person name="Chen Z."/>
            <person name="Gurr S.J."/>
            <person name="Heiman D."/>
            <person name="Heitman J."/>
            <person name="Kosti I."/>
            <person name="Rossi A."/>
            <person name="Saif S."/>
            <person name="Samalova M."/>
            <person name="Saunders C.W."/>
            <person name="Shea T."/>
            <person name="Summerbell R.C."/>
            <person name="Xu J."/>
            <person name="Young S."/>
            <person name="Zeng Q."/>
            <person name="Birren B.W."/>
            <person name="Cuomo C.A."/>
            <person name="White T.C."/>
        </authorList>
    </citation>
    <scope>NUCLEOTIDE SEQUENCE [LARGE SCALE GENOMIC DNA]</scope>
    <source>
        <strain evidence="7">ATCC MYA-4605 / CBS 113480</strain>
    </source>
</reference>
<dbReference type="eggNOG" id="KOG1711">
    <property type="taxonomic scope" value="Eukaryota"/>
</dbReference>
<evidence type="ECO:0000313" key="6">
    <source>
        <dbReference type="EMBL" id="EEQ35567.1"/>
    </source>
</evidence>
<dbReference type="InterPro" id="IPR001063">
    <property type="entry name" value="Ribosomal_uL22"/>
</dbReference>
<dbReference type="InterPro" id="IPR047867">
    <property type="entry name" value="Ribosomal_uL22_bac/org-type"/>
</dbReference>
<dbReference type="HOGENOM" id="CLU_057182_0_0_1"/>
<feature type="region of interest" description="Disordered" evidence="5">
    <location>
        <begin position="49"/>
        <end position="134"/>
    </location>
</feature>
<protein>
    <submittedName>
        <fullName evidence="6">Mitochondrial large ribosomal subunit</fullName>
    </submittedName>
</protein>
<dbReference type="GO" id="GO:0006412">
    <property type="term" value="P:translation"/>
    <property type="evidence" value="ECO:0007669"/>
    <property type="project" value="InterPro"/>
</dbReference>
<dbReference type="CDD" id="cd00336">
    <property type="entry name" value="Ribosomal_L22"/>
    <property type="match status" value="1"/>
</dbReference>
<evidence type="ECO:0000256" key="5">
    <source>
        <dbReference type="SAM" id="MobiDB-lite"/>
    </source>
</evidence>
<evidence type="ECO:0000256" key="1">
    <source>
        <dbReference type="ARBA" id="ARBA00009451"/>
    </source>
</evidence>
<comment type="similarity">
    <text evidence="1 4">Belongs to the universal ribosomal protein uL22 family.</text>
</comment>